<proteinExistence type="predicted"/>
<gene>
    <name evidence="1" type="ORF">K491DRAFT_180874</name>
</gene>
<reference evidence="1" key="1">
    <citation type="journal article" date="2020" name="Stud. Mycol.">
        <title>101 Dothideomycetes genomes: a test case for predicting lifestyles and emergence of pathogens.</title>
        <authorList>
            <person name="Haridas S."/>
            <person name="Albert R."/>
            <person name="Binder M."/>
            <person name="Bloem J."/>
            <person name="Labutti K."/>
            <person name="Salamov A."/>
            <person name="Andreopoulos B."/>
            <person name="Baker S."/>
            <person name="Barry K."/>
            <person name="Bills G."/>
            <person name="Bluhm B."/>
            <person name="Cannon C."/>
            <person name="Castanera R."/>
            <person name="Culley D."/>
            <person name="Daum C."/>
            <person name="Ezra D."/>
            <person name="Gonzalez J."/>
            <person name="Henrissat B."/>
            <person name="Kuo A."/>
            <person name="Liang C."/>
            <person name="Lipzen A."/>
            <person name="Lutzoni F."/>
            <person name="Magnuson J."/>
            <person name="Mondo S."/>
            <person name="Nolan M."/>
            <person name="Ohm R."/>
            <person name="Pangilinan J."/>
            <person name="Park H.-J."/>
            <person name="Ramirez L."/>
            <person name="Alfaro M."/>
            <person name="Sun H."/>
            <person name="Tritt A."/>
            <person name="Yoshinaga Y."/>
            <person name="Zwiers L.-H."/>
            <person name="Turgeon B."/>
            <person name="Goodwin S."/>
            <person name="Spatafora J."/>
            <person name="Crous P."/>
            <person name="Grigoriev I."/>
        </authorList>
    </citation>
    <scope>NUCLEOTIDE SEQUENCE</scope>
    <source>
        <strain evidence="1">CBS 122681</strain>
    </source>
</reference>
<dbReference type="Proteomes" id="UP000799324">
    <property type="component" value="Unassembled WGS sequence"/>
</dbReference>
<dbReference type="AlphaFoldDB" id="A0A6A6TR17"/>
<accession>A0A6A6TR17</accession>
<name>A0A6A6TR17_9PLEO</name>
<keyword evidence="2" id="KW-1185">Reference proteome</keyword>
<evidence type="ECO:0000313" key="2">
    <source>
        <dbReference type="Proteomes" id="UP000799324"/>
    </source>
</evidence>
<sequence>MHRPRVSMWCRCLIFDHEPASHCSQKDRIRNSINFGICQAHCVLNLQMCISGATHCQASHYGTRKNDGD</sequence>
<dbReference type="EMBL" id="MU004289">
    <property type="protein sequence ID" value="KAF2662509.1"/>
    <property type="molecule type" value="Genomic_DNA"/>
</dbReference>
<protein>
    <submittedName>
        <fullName evidence="1">Uncharacterized protein</fullName>
    </submittedName>
</protein>
<organism evidence="1 2">
    <name type="scientific">Lophiostoma macrostomum CBS 122681</name>
    <dbReference type="NCBI Taxonomy" id="1314788"/>
    <lineage>
        <taxon>Eukaryota</taxon>
        <taxon>Fungi</taxon>
        <taxon>Dikarya</taxon>
        <taxon>Ascomycota</taxon>
        <taxon>Pezizomycotina</taxon>
        <taxon>Dothideomycetes</taxon>
        <taxon>Pleosporomycetidae</taxon>
        <taxon>Pleosporales</taxon>
        <taxon>Lophiostomataceae</taxon>
        <taxon>Lophiostoma</taxon>
    </lineage>
</organism>
<evidence type="ECO:0000313" key="1">
    <source>
        <dbReference type="EMBL" id="KAF2662509.1"/>
    </source>
</evidence>